<dbReference type="AlphaFoldDB" id="A0A660CJ29"/>
<keyword evidence="5" id="KW-1185">Reference proteome</keyword>
<dbReference type="OrthoDB" id="9803892at2"/>
<evidence type="ECO:0000259" key="3">
    <source>
        <dbReference type="Pfam" id="PF04321"/>
    </source>
</evidence>
<name>A0A660CJ29_9PSEU</name>
<comment type="caution">
    <text evidence="4">The sequence shown here is derived from an EMBL/GenBank/DDBJ whole genome shotgun (WGS) entry which is preliminary data.</text>
</comment>
<dbReference type="PANTHER" id="PTHR10491:SF4">
    <property type="entry name" value="METHIONINE ADENOSYLTRANSFERASE 2 SUBUNIT BETA"/>
    <property type="match status" value="1"/>
</dbReference>
<comment type="pathway">
    <text evidence="2">Carbohydrate biosynthesis; dTDP-L-rhamnose biosynthesis.</text>
</comment>
<evidence type="ECO:0000313" key="5">
    <source>
        <dbReference type="Proteomes" id="UP000317303"/>
    </source>
</evidence>
<evidence type="ECO:0000256" key="1">
    <source>
        <dbReference type="ARBA" id="ARBA00010944"/>
    </source>
</evidence>
<keyword evidence="2" id="KW-0560">Oxidoreductase</keyword>
<dbReference type="EC" id="1.1.1.133" evidence="2"/>
<dbReference type="CDD" id="cd05254">
    <property type="entry name" value="dTDP_HR_like_SDR_e"/>
    <property type="match status" value="1"/>
</dbReference>
<dbReference type="PANTHER" id="PTHR10491">
    <property type="entry name" value="DTDP-4-DEHYDRORHAMNOSE REDUCTASE"/>
    <property type="match status" value="1"/>
</dbReference>
<dbReference type="SUPFAM" id="SSF51735">
    <property type="entry name" value="NAD(P)-binding Rossmann-fold domains"/>
    <property type="match status" value="1"/>
</dbReference>
<dbReference type="GO" id="GO:0008831">
    <property type="term" value="F:dTDP-4-dehydrorhamnose reductase activity"/>
    <property type="evidence" value="ECO:0007669"/>
    <property type="project" value="UniProtKB-EC"/>
</dbReference>
<dbReference type="InterPro" id="IPR005913">
    <property type="entry name" value="dTDP_dehydrorham_reduct"/>
</dbReference>
<dbReference type="Pfam" id="PF04321">
    <property type="entry name" value="RmlD_sub_bind"/>
    <property type="match status" value="1"/>
</dbReference>
<feature type="domain" description="RmlD-like substrate binding" evidence="3">
    <location>
        <begin position="6"/>
        <end position="295"/>
    </location>
</feature>
<comment type="function">
    <text evidence="2">Catalyzes the reduction of dTDP-6-deoxy-L-lyxo-4-hexulose to yield dTDP-L-rhamnose.</text>
</comment>
<reference evidence="4 5" key="1">
    <citation type="submission" date="2019-07" db="EMBL/GenBank/DDBJ databases">
        <title>R&amp;d 2014.</title>
        <authorList>
            <person name="Klenk H.-P."/>
        </authorList>
    </citation>
    <scope>NUCLEOTIDE SEQUENCE [LARGE SCALE GENOMIC DNA]</scope>
    <source>
        <strain evidence="4 5">DSM 43194</strain>
    </source>
</reference>
<dbReference type="InterPro" id="IPR029903">
    <property type="entry name" value="RmlD-like-bd"/>
</dbReference>
<dbReference type="Gene3D" id="3.40.50.720">
    <property type="entry name" value="NAD(P)-binding Rossmann-like Domain"/>
    <property type="match status" value="1"/>
</dbReference>
<dbReference type="GO" id="GO:0005829">
    <property type="term" value="C:cytosol"/>
    <property type="evidence" value="ECO:0007669"/>
    <property type="project" value="TreeGrafter"/>
</dbReference>
<dbReference type="Gene3D" id="3.90.25.10">
    <property type="entry name" value="UDP-galactose 4-epimerase, domain 1"/>
    <property type="match status" value="1"/>
</dbReference>
<dbReference type="RefSeq" id="WP_030533252.1">
    <property type="nucleotide sequence ID" value="NZ_JOIJ01000013.1"/>
</dbReference>
<accession>A0A660CJ29</accession>
<sequence length="304" mass="31798">MSRLAVLVPGGSGQLGKDLSAVGAERDAAVRATSSSELDITRAGAVLEGVTELVETARAEGRTPVVINAAAYTAVDAAEDDEHRAFAVNADGPRVLAAVCSSRRVPLIHVSTDYVFAGDATTPYEPDAPLGPRSAYGRTKAAGEDAVLGSGASAWVVRTAWVYGEGGSNFVRTMARLASEGVDPSVVDDQRGSPTWTVDLASGLLELASVIAAGDGPRRRVLHCTGGGETTWYEFARAVFEEVGADPDRVSPCTTAEFPRPAPRPAYSVLSNASWREAGLTPLRPWRDALSAFVRAGKNSLVDS</sequence>
<organism evidence="4 5">
    <name type="scientific">Prauserella rugosa</name>
    <dbReference type="NCBI Taxonomy" id="43354"/>
    <lineage>
        <taxon>Bacteria</taxon>
        <taxon>Bacillati</taxon>
        <taxon>Actinomycetota</taxon>
        <taxon>Actinomycetes</taxon>
        <taxon>Pseudonocardiales</taxon>
        <taxon>Pseudonocardiaceae</taxon>
        <taxon>Prauserella</taxon>
    </lineage>
</organism>
<dbReference type="UniPathway" id="UPA00124"/>
<dbReference type="NCBIfam" id="TIGR01214">
    <property type="entry name" value="rmlD"/>
    <property type="match status" value="1"/>
</dbReference>
<dbReference type="Proteomes" id="UP000317303">
    <property type="component" value="Unassembled WGS sequence"/>
</dbReference>
<evidence type="ECO:0000256" key="2">
    <source>
        <dbReference type="RuleBase" id="RU364082"/>
    </source>
</evidence>
<keyword evidence="2" id="KW-0521">NADP</keyword>
<proteinExistence type="inferred from homology"/>
<dbReference type="InterPro" id="IPR036291">
    <property type="entry name" value="NAD(P)-bd_dom_sf"/>
</dbReference>
<comment type="similarity">
    <text evidence="1 2">Belongs to the dTDP-4-dehydrorhamnose reductase family.</text>
</comment>
<gene>
    <name evidence="4" type="ORF">JD82_04315</name>
</gene>
<evidence type="ECO:0000313" key="4">
    <source>
        <dbReference type="EMBL" id="TWH22434.1"/>
    </source>
</evidence>
<protein>
    <recommendedName>
        <fullName evidence="2">dTDP-4-dehydrorhamnose reductase</fullName>
        <ecNumber evidence="2">1.1.1.133</ecNumber>
    </recommendedName>
</protein>
<dbReference type="EMBL" id="VLJV01000001">
    <property type="protein sequence ID" value="TWH22434.1"/>
    <property type="molecule type" value="Genomic_DNA"/>
</dbReference>
<dbReference type="GO" id="GO:0019305">
    <property type="term" value="P:dTDP-rhamnose biosynthetic process"/>
    <property type="evidence" value="ECO:0007669"/>
    <property type="project" value="UniProtKB-UniPathway"/>
</dbReference>